<feature type="region of interest" description="Disordered" evidence="1">
    <location>
        <begin position="146"/>
        <end position="196"/>
    </location>
</feature>
<protein>
    <recommendedName>
        <fullName evidence="3">DUF4097 domain-containing protein</fullName>
    </recommendedName>
</protein>
<reference evidence="4 5" key="1">
    <citation type="submission" date="2015-10" db="EMBL/GenBank/DDBJ databases">
        <title>Draft genome sequence of Streptomyces cellostaticus DSM 40189, type strain for the species Streptomyces cellostaticus.</title>
        <authorList>
            <person name="Ruckert C."/>
            <person name="Winkler A."/>
            <person name="Kalinowski J."/>
            <person name="Kampfer P."/>
            <person name="Glaeser S."/>
        </authorList>
    </citation>
    <scope>NUCLEOTIDE SEQUENCE [LARGE SCALE GENOMIC DNA]</scope>
    <source>
        <strain evidence="4 5">DSM 40189</strain>
    </source>
</reference>
<dbReference type="Pfam" id="PF13349">
    <property type="entry name" value="DUF4097"/>
    <property type="match status" value="1"/>
</dbReference>
<evidence type="ECO:0000313" key="4">
    <source>
        <dbReference type="EMBL" id="KUM97460.1"/>
    </source>
</evidence>
<dbReference type="STRING" id="67285.AQI88_07740"/>
<evidence type="ECO:0000313" key="5">
    <source>
        <dbReference type="Proteomes" id="UP000054241"/>
    </source>
</evidence>
<organism evidence="4 5">
    <name type="scientific">Streptomyces cellostaticus</name>
    <dbReference type="NCBI Taxonomy" id="67285"/>
    <lineage>
        <taxon>Bacteria</taxon>
        <taxon>Bacillati</taxon>
        <taxon>Actinomycetota</taxon>
        <taxon>Actinomycetes</taxon>
        <taxon>Kitasatosporales</taxon>
        <taxon>Streptomycetaceae</taxon>
        <taxon>Streptomyces</taxon>
    </lineage>
</organism>
<dbReference type="OrthoDB" id="4456952at2"/>
<dbReference type="Proteomes" id="UP000054241">
    <property type="component" value="Unassembled WGS sequence"/>
</dbReference>
<dbReference type="InterPro" id="IPR025164">
    <property type="entry name" value="Toastrack_DUF4097"/>
</dbReference>
<name>A0A117PXW5_9ACTN</name>
<feature type="compositionally biased region" description="Low complexity" evidence="1">
    <location>
        <begin position="154"/>
        <end position="167"/>
    </location>
</feature>
<comment type="caution">
    <text evidence="4">The sequence shown here is derived from an EMBL/GenBank/DDBJ whole genome shotgun (WGS) entry which is preliminary data.</text>
</comment>
<proteinExistence type="predicted"/>
<accession>A0A117PXW5</accession>
<feature type="chain" id="PRO_5007153750" description="DUF4097 domain-containing protein" evidence="2">
    <location>
        <begin position="27"/>
        <end position="245"/>
    </location>
</feature>
<feature type="domain" description="DUF4097" evidence="3">
    <location>
        <begin position="108"/>
        <end position="242"/>
    </location>
</feature>
<dbReference type="EMBL" id="LMWL01000010">
    <property type="protein sequence ID" value="KUM97460.1"/>
    <property type="molecule type" value="Genomic_DNA"/>
</dbReference>
<keyword evidence="5" id="KW-1185">Reference proteome</keyword>
<gene>
    <name evidence="4" type="ORF">AQI88_07740</name>
</gene>
<feature type="compositionally biased region" description="Polar residues" evidence="1">
    <location>
        <begin position="187"/>
        <end position="196"/>
    </location>
</feature>
<sequence>MTIDRRLALLPAALSVGLLLTGCSDADGGLKSTTADTTVKEAVTSIEVTGARRGSIDIKTGNGPGVTIHRTIHYRDSARPKPTEQVNDGVLTFTNGCDNCYIDYELTVPTSAKVKLSNSSGRITVAGVAAADIQTSSGDVRAEEISGPLKVETSSGSITGSGLSGPSADVRSSSGTAHLDFRKAPRSVTTDTGSGSMTLKVPGGTYKVAVATTSGKREVKVPNDPSATATLTAKASSGDVEITAV</sequence>
<evidence type="ECO:0000256" key="1">
    <source>
        <dbReference type="SAM" id="MobiDB-lite"/>
    </source>
</evidence>
<dbReference type="AlphaFoldDB" id="A0A117PXW5"/>
<keyword evidence="2" id="KW-0732">Signal</keyword>
<feature type="signal peptide" evidence="2">
    <location>
        <begin position="1"/>
        <end position="26"/>
    </location>
</feature>
<dbReference type="PROSITE" id="PS51257">
    <property type="entry name" value="PROKAR_LIPOPROTEIN"/>
    <property type="match status" value="1"/>
</dbReference>
<evidence type="ECO:0000256" key="2">
    <source>
        <dbReference type="SAM" id="SignalP"/>
    </source>
</evidence>
<evidence type="ECO:0000259" key="3">
    <source>
        <dbReference type="Pfam" id="PF13349"/>
    </source>
</evidence>